<dbReference type="Proteomes" id="UP001519887">
    <property type="component" value="Unassembled WGS sequence"/>
</dbReference>
<sequence length="302" mass="33688">MSENFHAGELMVQEMAEESVLAAQNSKMISSHLSKGAAAFLNKQMFVVVAYGDTNGKVWISFLTGDEGFIEASNENTVQIHAPSYLKDVNFQSISLNRPLGLLIMDANRRIRLRINGEVDSFDENGLKLNTKQVYGNCPKYIRKRNLREDADKHRSLVSEHRSRILSKEHQEWIESADTFYIGSLNSAYEADASHRGGNPGFVQVASESELVIPDYFGNSMFNTLGNIVTNSATGLLFINYDNGHSLHLAGQAEVIWDENEIAEFPGASRLVRFRIDEVLQLNNGSRLGWINGEASPFNPTL</sequence>
<comment type="caution">
    <text evidence="2">The sequence shown here is derived from an EMBL/GenBank/DDBJ whole genome shotgun (WGS) entry which is preliminary data.</text>
</comment>
<dbReference type="PANTHER" id="PTHR42815">
    <property type="entry name" value="FAD-BINDING, PUTATIVE (AFU_ORTHOLOGUE AFUA_6G07600)-RELATED"/>
    <property type="match status" value="1"/>
</dbReference>
<accession>A0ABS7C3G9</accession>
<dbReference type="RefSeq" id="WP_210045358.1">
    <property type="nucleotide sequence ID" value="NZ_JBHLVU010000010.1"/>
</dbReference>
<gene>
    <name evidence="2" type="ORF">K0U00_14670</name>
</gene>
<proteinExistence type="predicted"/>
<evidence type="ECO:0000313" key="3">
    <source>
        <dbReference type="Proteomes" id="UP001519887"/>
    </source>
</evidence>
<dbReference type="InterPro" id="IPR012349">
    <property type="entry name" value="Split_barrel_FMN-bd"/>
</dbReference>
<reference evidence="2 3" key="1">
    <citation type="submission" date="2021-07" db="EMBL/GenBank/DDBJ databases">
        <title>Paenibacillus radiodurans sp. nov., isolated from the southeastern edge of Tengger Desert.</title>
        <authorList>
            <person name="Zhang G."/>
        </authorList>
    </citation>
    <scope>NUCLEOTIDE SEQUENCE [LARGE SCALE GENOMIC DNA]</scope>
    <source>
        <strain evidence="2 3">CCM 7311</strain>
    </source>
</reference>
<protein>
    <submittedName>
        <fullName evidence="2">Pyridoxamine 5'-phosphate oxidase family protein</fullName>
    </submittedName>
</protein>
<dbReference type="Gene3D" id="2.30.110.10">
    <property type="entry name" value="Electron Transport, Fmn-binding Protein, Chain A"/>
    <property type="match status" value="2"/>
</dbReference>
<organism evidence="2 3">
    <name type="scientific">Paenibacillus sepulcri</name>
    <dbReference type="NCBI Taxonomy" id="359917"/>
    <lineage>
        <taxon>Bacteria</taxon>
        <taxon>Bacillati</taxon>
        <taxon>Bacillota</taxon>
        <taxon>Bacilli</taxon>
        <taxon>Bacillales</taxon>
        <taxon>Paenibacillaceae</taxon>
        <taxon>Paenibacillus</taxon>
    </lineage>
</organism>
<dbReference type="InterPro" id="IPR011576">
    <property type="entry name" value="Pyridox_Oxase_N"/>
</dbReference>
<name>A0ABS7C3G9_9BACL</name>
<dbReference type="EMBL" id="JAHZIK010000332">
    <property type="protein sequence ID" value="MBW7455266.1"/>
    <property type="molecule type" value="Genomic_DNA"/>
</dbReference>
<dbReference type="PANTHER" id="PTHR42815:SF2">
    <property type="entry name" value="FAD-BINDING, PUTATIVE (AFU_ORTHOLOGUE AFUA_6G07600)-RELATED"/>
    <property type="match status" value="1"/>
</dbReference>
<keyword evidence="3" id="KW-1185">Reference proteome</keyword>
<dbReference type="Pfam" id="PF01243">
    <property type="entry name" value="PNPOx_N"/>
    <property type="match status" value="1"/>
</dbReference>
<feature type="domain" description="Pyridoxamine 5'-phosphate oxidase N-terminal" evidence="1">
    <location>
        <begin position="167"/>
        <end position="270"/>
    </location>
</feature>
<dbReference type="SUPFAM" id="SSF50475">
    <property type="entry name" value="FMN-binding split barrel"/>
    <property type="match status" value="1"/>
</dbReference>
<evidence type="ECO:0000259" key="1">
    <source>
        <dbReference type="Pfam" id="PF01243"/>
    </source>
</evidence>
<evidence type="ECO:0000313" key="2">
    <source>
        <dbReference type="EMBL" id="MBW7455266.1"/>
    </source>
</evidence>